<dbReference type="GO" id="GO:0016798">
    <property type="term" value="F:hydrolase activity, acting on glycosyl bonds"/>
    <property type="evidence" value="ECO:0007669"/>
    <property type="project" value="UniProtKB-KW"/>
</dbReference>
<evidence type="ECO:0000256" key="4">
    <source>
        <dbReference type="ARBA" id="ARBA00022723"/>
    </source>
</evidence>
<gene>
    <name evidence="16" type="ORF">NQ315_008445</name>
</gene>
<comment type="cofactor">
    <cofactor evidence="13">
        <name>Zn(2+)</name>
        <dbReference type="ChEBI" id="CHEBI:29105"/>
    </cofactor>
    <text evidence="13">Binds 2 Zn(2+) ions per subunit.</text>
</comment>
<dbReference type="SMART" id="SM00741">
    <property type="entry name" value="SapB"/>
    <property type="match status" value="1"/>
</dbReference>
<feature type="disulfide bond" evidence="14">
    <location>
        <begin position="52"/>
        <end position="130"/>
    </location>
</feature>
<keyword evidence="5" id="KW-0732">Signal</keyword>
<evidence type="ECO:0000256" key="2">
    <source>
        <dbReference type="ARBA" id="ARBA00008234"/>
    </source>
</evidence>
<dbReference type="Proteomes" id="UP001159042">
    <property type="component" value="Unassembled WGS sequence"/>
</dbReference>
<keyword evidence="8 14" id="KW-1015">Disulfide bond</keyword>
<feature type="binding site" evidence="13">
    <location>
        <position position="389"/>
    </location>
    <ligand>
        <name>Zn(2+)</name>
        <dbReference type="ChEBI" id="CHEBI:29105"/>
        <label>2</label>
    </ligand>
</feature>
<accession>A0AAV8W5U1</accession>
<dbReference type="AlphaFoldDB" id="A0AAV8W5U1"/>
<dbReference type="InterPro" id="IPR041805">
    <property type="entry name" value="ASMase/PPN1_MPP"/>
</dbReference>
<comment type="function">
    <text evidence="12">Converts sphingomyelin to ceramide.</text>
</comment>
<evidence type="ECO:0000256" key="12">
    <source>
        <dbReference type="PIRNR" id="PIRNR000948"/>
    </source>
</evidence>
<feature type="binding site" evidence="13">
    <location>
        <position position="423"/>
    </location>
    <ligand>
        <name>Zn(2+)</name>
        <dbReference type="ChEBI" id="CHEBI:29105"/>
        <label>2</label>
    </ligand>
</feature>
<dbReference type="EMBL" id="JANEYG010000008">
    <property type="protein sequence ID" value="KAJ8921813.1"/>
    <property type="molecule type" value="Genomic_DNA"/>
</dbReference>
<proteinExistence type="inferred from homology"/>
<feature type="binding site" evidence="13">
    <location>
        <position position="169"/>
    </location>
    <ligand>
        <name>Zn(2+)</name>
        <dbReference type="ChEBI" id="CHEBI:29105"/>
        <label>1</label>
    </ligand>
</feature>
<reference evidence="16 17" key="1">
    <citation type="journal article" date="2023" name="Insect Mol. Biol.">
        <title>Genome sequencing provides insights into the evolution of gene families encoding plant cell wall-degrading enzymes in longhorned beetles.</title>
        <authorList>
            <person name="Shin N.R."/>
            <person name="Okamura Y."/>
            <person name="Kirsch R."/>
            <person name="Pauchet Y."/>
        </authorList>
    </citation>
    <scope>NUCLEOTIDE SEQUENCE [LARGE SCALE GENOMIC DNA]</scope>
    <source>
        <strain evidence="16">EAD_L_NR</strain>
    </source>
</reference>
<evidence type="ECO:0000256" key="5">
    <source>
        <dbReference type="ARBA" id="ARBA00022729"/>
    </source>
</evidence>
<dbReference type="GO" id="GO:0005764">
    <property type="term" value="C:lysosome"/>
    <property type="evidence" value="ECO:0007669"/>
    <property type="project" value="TreeGrafter"/>
</dbReference>
<dbReference type="PANTHER" id="PTHR10340">
    <property type="entry name" value="SPHINGOMYELIN PHOSPHODIESTERASE"/>
    <property type="match status" value="1"/>
</dbReference>
<dbReference type="CDD" id="cd00842">
    <property type="entry name" value="MPP_ASMase"/>
    <property type="match status" value="1"/>
</dbReference>
<feature type="domain" description="Saposin B-type" evidence="15">
    <location>
        <begin position="48"/>
        <end position="134"/>
    </location>
</feature>
<comment type="catalytic activity">
    <reaction evidence="11">
        <text>a sphingomyelin + H2O = phosphocholine + an N-acylsphing-4-enine + H(+)</text>
        <dbReference type="Rhea" id="RHEA:19253"/>
        <dbReference type="ChEBI" id="CHEBI:15377"/>
        <dbReference type="ChEBI" id="CHEBI:15378"/>
        <dbReference type="ChEBI" id="CHEBI:17636"/>
        <dbReference type="ChEBI" id="CHEBI:52639"/>
        <dbReference type="ChEBI" id="CHEBI:295975"/>
        <dbReference type="EC" id="3.1.4.12"/>
    </reaction>
    <physiologicalReaction direction="left-to-right" evidence="11">
        <dbReference type="Rhea" id="RHEA:19254"/>
    </physiologicalReaction>
</comment>
<dbReference type="GO" id="GO:0061750">
    <property type="term" value="F:acid sphingomyelin phosphodiesterase activity"/>
    <property type="evidence" value="ECO:0007669"/>
    <property type="project" value="TreeGrafter"/>
</dbReference>
<dbReference type="PIRSF" id="PIRSF000948">
    <property type="entry name" value="Sphingomy_PDE"/>
    <property type="match status" value="1"/>
</dbReference>
<comment type="caution">
    <text evidence="16">The sequence shown here is derived from an EMBL/GenBank/DDBJ whole genome shotgun (WGS) entry which is preliminary data.</text>
</comment>
<organism evidence="16 17">
    <name type="scientific">Exocentrus adspersus</name>
    <dbReference type="NCBI Taxonomy" id="1586481"/>
    <lineage>
        <taxon>Eukaryota</taxon>
        <taxon>Metazoa</taxon>
        <taxon>Ecdysozoa</taxon>
        <taxon>Arthropoda</taxon>
        <taxon>Hexapoda</taxon>
        <taxon>Insecta</taxon>
        <taxon>Pterygota</taxon>
        <taxon>Neoptera</taxon>
        <taxon>Endopterygota</taxon>
        <taxon>Coleoptera</taxon>
        <taxon>Polyphaga</taxon>
        <taxon>Cucujiformia</taxon>
        <taxon>Chrysomeloidea</taxon>
        <taxon>Cerambycidae</taxon>
        <taxon>Lamiinae</taxon>
        <taxon>Acanthocinini</taxon>
        <taxon>Exocentrus</taxon>
    </lineage>
</organism>
<feature type="binding site" evidence="13">
    <location>
        <position position="425"/>
    </location>
    <ligand>
        <name>Zn(2+)</name>
        <dbReference type="ChEBI" id="CHEBI:29105"/>
        <label>1</label>
    </ligand>
</feature>
<keyword evidence="4 13" id="KW-0479">Metal-binding</keyword>
<evidence type="ECO:0000256" key="1">
    <source>
        <dbReference type="ARBA" id="ARBA00004613"/>
    </source>
</evidence>
<keyword evidence="3" id="KW-0964">Secreted</keyword>
<dbReference type="GO" id="GO:0016020">
    <property type="term" value="C:membrane"/>
    <property type="evidence" value="ECO:0007669"/>
    <property type="project" value="GOC"/>
</dbReference>
<dbReference type="InterPro" id="IPR004843">
    <property type="entry name" value="Calcineurin-like_PHP"/>
</dbReference>
<dbReference type="SUPFAM" id="SSF47862">
    <property type="entry name" value="Saposin"/>
    <property type="match status" value="1"/>
</dbReference>
<feature type="disulfide bond" evidence="14">
    <location>
        <begin position="55"/>
        <end position="121"/>
    </location>
</feature>
<feature type="binding site" evidence="13">
    <location>
        <position position="171"/>
    </location>
    <ligand>
        <name>Zn(2+)</name>
        <dbReference type="ChEBI" id="CHEBI:29105"/>
        <label>1</label>
    </ligand>
</feature>
<evidence type="ECO:0000256" key="14">
    <source>
        <dbReference type="PIRSR" id="PIRSR000948-2"/>
    </source>
</evidence>
<dbReference type="InterPro" id="IPR011001">
    <property type="entry name" value="Saposin-like"/>
</dbReference>
<comment type="subcellular location">
    <subcellularLocation>
        <location evidence="1">Secreted</location>
    </subcellularLocation>
</comment>
<evidence type="ECO:0000256" key="6">
    <source>
        <dbReference type="ARBA" id="ARBA00022801"/>
    </source>
</evidence>
<protein>
    <recommendedName>
        <fullName evidence="12">Sphingomyelin phosphodiesterase</fullName>
        <ecNumber evidence="12">3.1.4.12</ecNumber>
    </recommendedName>
</protein>
<sequence>MKINAQQKGILKAIRDGVDKLIASKHVPISLTKAVQNISKIENNAESDAVICETCKTVINHVIQYRRSGANKDSMKVYFKKLCKTFTDWGDTACQGYIDIEIDTALFIIDNKKNLTPDRVCAISFQAQKCSDPGAKNWSVPLPPPPKKQENKLELKYDENPLKILHLTDIHYDPLYKPGSNALCDEPLCCQSGVPVKSQDAAGYWGDYNVCDMPKHSVVDLLDHIKTKHLKDVDFIYYTGDIISHKSWTTSKDENIKTIKEIYGLFASTFVNTTIYPILGNHEPHPTDFYSPGNILQNQLSTQWIFNLSASEWSRWLPKNTQGTIRNGGYYSVLARPGFRIIALNSNFCFTSNLWLIYEDEDPREQLAWLVEELYQAEKNNEKVHILSHIPPGEILCHKRWSNQFHKIVNRFAHVISAQFNGHTHIDELRIFFNEDNSKVVNVAFNGASFTTFVGFNPNFKIYQVNPSTAMVIDYDQYIFNLTKANQYKTPPQWYKQYSFKEAYDLPDLSLTSFGDLLKKMSGDDKVLWQYFRFLVRDSDVKLKEGCNQKCLKQLLCYITAVETAQSVNC</sequence>
<dbReference type="GO" id="GO:0046872">
    <property type="term" value="F:metal ion binding"/>
    <property type="evidence" value="ECO:0007669"/>
    <property type="project" value="UniProtKB-KW"/>
</dbReference>
<dbReference type="PROSITE" id="PS50015">
    <property type="entry name" value="SAP_B"/>
    <property type="match status" value="1"/>
</dbReference>
<evidence type="ECO:0000256" key="10">
    <source>
        <dbReference type="ARBA" id="ARBA00023295"/>
    </source>
</evidence>
<keyword evidence="7 13" id="KW-0862">Zinc</keyword>
<dbReference type="GO" id="GO:0005615">
    <property type="term" value="C:extracellular space"/>
    <property type="evidence" value="ECO:0007669"/>
    <property type="project" value="TreeGrafter"/>
</dbReference>
<evidence type="ECO:0000256" key="3">
    <source>
        <dbReference type="ARBA" id="ARBA00022525"/>
    </source>
</evidence>
<evidence type="ECO:0000256" key="9">
    <source>
        <dbReference type="ARBA" id="ARBA00023180"/>
    </source>
</evidence>
<dbReference type="GO" id="GO:0046513">
    <property type="term" value="P:ceramide biosynthetic process"/>
    <property type="evidence" value="ECO:0007669"/>
    <property type="project" value="TreeGrafter"/>
</dbReference>
<comment type="similarity">
    <text evidence="2 12">Belongs to the acid sphingomyelinase family.</text>
</comment>
<feature type="disulfide bond" evidence="14">
    <location>
        <begin position="83"/>
        <end position="94"/>
    </location>
</feature>
<dbReference type="Pfam" id="PF19272">
    <property type="entry name" value="ASMase_C"/>
    <property type="match status" value="1"/>
</dbReference>
<dbReference type="SUPFAM" id="SSF56300">
    <property type="entry name" value="Metallo-dependent phosphatases"/>
    <property type="match status" value="1"/>
</dbReference>
<feature type="disulfide bond" evidence="14">
    <location>
        <begin position="349"/>
        <end position="397"/>
    </location>
</feature>
<keyword evidence="9" id="KW-0325">Glycoprotein</keyword>
<feature type="disulfide bond" evidence="14">
    <location>
        <begin position="547"/>
        <end position="551"/>
    </location>
</feature>
<evidence type="ECO:0000256" key="13">
    <source>
        <dbReference type="PIRSR" id="PIRSR000948-1"/>
    </source>
</evidence>
<dbReference type="InterPro" id="IPR008139">
    <property type="entry name" value="SaposinB_dom"/>
</dbReference>
<dbReference type="PANTHER" id="PTHR10340:SF29">
    <property type="entry name" value="SPHINGOMYELIN PHOSPHODIESTERASE"/>
    <property type="match status" value="1"/>
</dbReference>
<feature type="binding site" evidence="13">
    <location>
        <position position="241"/>
    </location>
    <ligand>
        <name>Zn(2+)</name>
        <dbReference type="ChEBI" id="CHEBI:29105"/>
        <label>1</label>
    </ligand>
</feature>
<feature type="binding site" evidence="13">
    <location>
        <position position="281"/>
    </location>
    <ligand>
        <name>Zn(2+)</name>
        <dbReference type="ChEBI" id="CHEBI:29105"/>
        <label>2</label>
    </ligand>
</feature>
<evidence type="ECO:0000256" key="8">
    <source>
        <dbReference type="ARBA" id="ARBA00023157"/>
    </source>
</evidence>
<evidence type="ECO:0000259" key="15">
    <source>
        <dbReference type="PROSITE" id="PS50015"/>
    </source>
</evidence>
<evidence type="ECO:0000256" key="7">
    <source>
        <dbReference type="ARBA" id="ARBA00022833"/>
    </source>
</evidence>
<dbReference type="InterPro" id="IPR011160">
    <property type="entry name" value="Sphingomy_PDE"/>
</dbReference>
<feature type="disulfide bond" evidence="14">
    <location>
        <begin position="190"/>
        <end position="211"/>
    </location>
</feature>
<dbReference type="GO" id="GO:0006685">
    <property type="term" value="P:sphingomyelin catabolic process"/>
    <property type="evidence" value="ECO:0007669"/>
    <property type="project" value="UniProtKB-UniRule"/>
</dbReference>
<keyword evidence="6 12" id="KW-0378">Hydrolase</keyword>
<evidence type="ECO:0000256" key="11">
    <source>
        <dbReference type="ARBA" id="ARBA00047268"/>
    </source>
</evidence>
<evidence type="ECO:0000313" key="17">
    <source>
        <dbReference type="Proteomes" id="UP001159042"/>
    </source>
</evidence>
<evidence type="ECO:0000313" key="16">
    <source>
        <dbReference type="EMBL" id="KAJ8921813.1"/>
    </source>
</evidence>
<feature type="binding site" evidence="13">
    <location>
        <position position="241"/>
    </location>
    <ligand>
        <name>Zn(2+)</name>
        <dbReference type="ChEBI" id="CHEBI:29105"/>
        <label>2</label>
    </ligand>
</feature>
<dbReference type="Pfam" id="PF00149">
    <property type="entry name" value="Metallophos"/>
    <property type="match status" value="1"/>
</dbReference>
<dbReference type="InterPro" id="IPR045473">
    <property type="entry name" value="ASM_C"/>
</dbReference>
<dbReference type="EC" id="3.1.4.12" evidence="12"/>
<keyword evidence="10 12" id="KW-0326">Glycosidase</keyword>
<dbReference type="InterPro" id="IPR029052">
    <property type="entry name" value="Metallo-depent_PP-like"/>
</dbReference>
<dbReference type="Gene3D" id="1.10.225.10">
    <property type="entry name" value="Saposin-like"/>
    <property type="match status" value="1"/>
</dbReference>
<feature type="disulfide bond" evidence="14">
    <location>
        <begin position="184"/>
        <end position="189"/>
    </location>
</feature>
<dbReference type="Gene3D" id="3.60.21.10">
    <property type="match status" value="1"/>
</dbReference>
<name>A0AAV8W5U1_9CUCU</name>
<keyword evidence="17" id="KW-1185">Reference proteome</keyword>